<name>A0A1D7XMW0_9CLOT</name>
<protein>
    <recommendedName>
        <fullName evidence="3">GAF domain-containing protein</fullName>
    </recommendedName>
</protein>
<organism evidence="1 2">
    <name type="scientific">Clostridium taeniosporum</name>
    <dbReference type="NCBI Taxonomy" id="394958"/>
    <lineage>
        <taxon>Bacteria</taxon>
        <taxon>Bacillati</taxon>
        <taxon>Bacillota</taxon>
        <taxon>Clostridia</taxon>
        <taxon>Eubacteriales</taxon>
        <taxon>Clostridiaceae</taxon>
        <taxon>Clostridium</taxon>
    </lineage>
</organism>
<dbReference type="KEGG" id="ctae:BGI42_13035"/>
<evidence type="ECO:0008006" key="3">
    <source>
        <dbReference type="Google" id="ProtNLM"/>
    </source>
</evidence>
<dbReference type="Proteomes" id="UP000094652">
    <property type="component" value="Chromosome"/>
</dbReference>
<dbReference type="AlphaFoldDB" id="A0A1D7XMW0"/>
<keyword evidence="2" id="KW-1185">Reference proteome</keyword>
<evidence type="ECO:0000313" key="1">
    <source>
        <dbReference type="EMBL" id="AOR24607.1"/>
    </source>
</evidence>
<reference evidence="2" key="1">
    <citation type="submission" date="2016-09" db="EMBL/GenBank/DDBJ databases">
        <title>Genomics of Clostridium taeniosporum, an organism which forms endospores with ribbon-like appendages.</title>
        <authorList>
            <person name="Walker J.R."/>
        </authorList>
    </citation>
    <scope>NUCLEOTIDE SEQUENCE [LARGE SCALE GENOMIC DNA]</scope>
    <source>
        <strain evidence="2">1/k</strain>
    </source>
</reference>
<accession>A0A1D7XMW0</accession>
<gene>
    <name evidence="1" type="ORF">BGI42_13035</name>
</gene>
<proteinExistence type="predicted"/>
<sequence length="155" mass="18524">MGTRELLDNLFKELKDVIYYEDVGIHKIIDDSYIKPYYKQLTDISFEKWSKYHASKMLKIVDDMYLSEMMNTKKSLFIDKLSVDKNKPSCLRDFGIVSTCLIPFFLNDEIVFFITMPIFKQEHKYSEEEKLKAIDIVKKYNNILCIEEMFKNEII</sequence>
<evidence type="ECO:0000313" key="2">
    <source>
        <dbReference type="Proteomes" id="UP000094652"/>
    </source>
</evidence>
<dbReference type="RefSeq" id="WP_069680734.1">
    <property type="nucleotide sequence ID" value="NZ_CP017253.2"/>
</dbReference>
<dbReference type="OrthoDB" id="2607391at2"/>
<dbReference type="EMBL" id="CP017253">
    <property type="protein sequence ID" value="AOR24607.1"/>
    <property type="molecule type" value="Genomic_DNA"/>
</dbReference>